<dbReference type="AlphaFoldDB" id="A0A0U3E9F4"/>
<evidence type="ECO:0000313" key="11">
    <source>
        <dbReference type="EMBL" id="ALT68952.1"/>
    </source>
</evidence>
<dbReference type="Pfam" id="PF01385">
    <property type="entry name" value="OrfB_IS605"/>
    <property type="match status" value="1"/>
</dbReference>
<evidence type="ECO:0000256" key="4">
    <source>
        <dbReference type="ARBA" id="ARBA00022833"/>
    </source>
</evidence>
<dbReference type="GO" id="GO:0032196">
    <property type="term" value="P:transposition"/>
    <property type="evidence" value="ECO:0007669"/>
    <property type="project" value="UniProtKB-KW"/>
</dbReference>
<dbReference type="OrthoDB" id="74325at2157"/>
<name>A0A0U3E9F4_9EURY</name>
<dbReference type="NCBIfam" id="NF040570">
    <property type="entry name" value="guided_TnpB"/>
    <property type="match status" value="1"/>
</dbReference>
<feature type="region of interest" description="Disordered" evidence="7">
    <location>
        <begin position="91"/>
        <end position="120"/>
    </location>
</feature>
<feature type="compositionally biased region" description="Basic residues" evidence="7">
    <location>
        <begin position="91"/>
        <end position="112"/>
    </location>
</feature>
<feature type="domain" description="Probable transposase IS891/IS1136/IS1341" evidence="8">
    <location>
        <begin position="173"/>
        <end position="276"/>
    </location>
</feature>
<keyword evidence="2" id="KW-0815">Transposition</keyword>
<comment type="similarity">
    <text evidence="1">In the C-terminal section; belongs to the transposase 35 family.</text>
</comment>
<sequence length="381" mass="45341">MGDFIRGLVVKLHVTPEQEVEFKKNYGCTRKTYNELLNKYKAKHGEDSTEIPTQKELNQFLKETKKELPYLKETESTSLQQARDDLHKSFKNCHKSKRHNPPVYHSKKKTRPSFRQTVRKDKRPVEKNTLTLRKHGKVTFSTSIEYLDLLNHPYTKFNSITVYFDGLNHYASFNIETNPPEHLELTEKYIGCDINSNKNGWLVTSEMQKEFFDVDHENQMIKHINKLMSQCRNMSRRWKKLQKRLQKWYNKRTNQLNDYIEKLTYNLVKKYDIIVFEENYSTIKILIGGEENMIFPLSRFIKRLKDKFQLYKPEADGVQFVKPHNTSRTCHHCGHINKELKVKTRNWKCPKCGKILDRDTNAAINILNRWFNGDGLIKYLN</sequence>
<dbReference type="GO" id="GO:0006310">
    <property type="term" value="P:DNA recombination"/>
    <property type="evidence" value="ECO:0007669"/>
    <property type="project" value="UniProtKB-KW"/>
</dbReference>
<dbReference type="PATRIC" id="fig|230361.4.peg.1207"/>
<dbReference type="InterPro" id="IPR010095">
    <property type="entry name" value="Cas12f1-like_TNB"/>
</dbReference>
<keyword evidence="6" id="KW-0233">DNA recombination</keyword>
<evidence type="ECO:0000313" key="12">
    <source>
        <dbReference type="Proteomes" id="UP000067738"/>
    </source>
</evidence>
<keyword evidence="3" id="KW-0479">Metal-binding</keyword>
<organism evidence="11 12">
    <name type="scientific">Methanobrevibacter millerae</name>
    <dbReference type="NCBI Taxonomy" id="230361"/>
    <lineage>
        <taxon>Archaea</taxon>
        <taxon>Methanobacteriati</taxon>
        <taxon>Methanobacteriota</taxon>
        <taxon>Methanomada group</taxon>
        <taxon>Methanobacteria</taxon>
        <taxon>Methanobacteriales</taxon>
        <taxon>Methanobacteriaceae</taxon>
        <taxon>Methanobrevibacter</taxon>
    </lineage>
</organism>
<keyword evidence="4" id="KW-0862">Zinc</keyword>
<proteinExistence type="inferred from homology"/>
<evidence type="ECO:0000256" key="3">
    <source>
        <dbReference type="ARBA" id="ARBA00022723"/>
    </source>
</evidence>
<dbReference type="InterPro" id="IPR001959">
    <property type="entry name" value="Transposase"/>
</dbReference>
<dbReference type="RefSeq" id="WP_058739228.1">
    <property type="nucleotide sequence ID" value="NZ_CP011266.1"/>
</dbReference>
<keyword evidence="12" id="KW-1185">Reference proteome</keyword>
<dbReference type="GeneID" id="26736128"/>
<dbReference type="GO" id="GO:0046872">
    <property type="term" value="F:metal ion binding"/>
    <property type="evidence" value="ECO:0007669"/>
    <property type="project" value="UniProtKB-KW"/>
</dbReference>
<dbReference type="EMBL" id="CP011266">
    <property type="protein sequence ID" value="ALT68952.1"/>
    <property type="molecule type" value="Genomic_DNA"/>
</dbReference>
<evidence type="ECO:0000256" key="2">
    <source>
        <dbReference type="ARBA" id="ARBA00022578"/>
    </source>
</evidence>
<evidence type="ECO:0000256" key="1">
    <source>
        <dbReference type="ARBA" id="ARBA00008761"/>
    </source>
</evidence>
<evidence type="ECO:0000259" key="10">
    <source>
        <dbReference type="Pfam" id="PF12323"/>
    </source>
</evidence>
<evidence type="ECO:0000259" key="9">
    <source>
        <dbReference type="Pfam" id="PF07282"/>
    </source>
</evidence>
<dbReference type="Pfam" id="PF12323">
    <property type="entry name" value="HTH_OrfB_IS605"/>
    <property type="match status" value="1"/>
</dbReference>
<evidence type="ECO:0000256" key="6">
    <source>
        <dbReference type="ARBA" id="ARBA00023172"/>
    </source>
</evidence>
<dbReference type="Proteomes" id="UP000067738">
    <property type="component" value="Chromosome"/>
</dbReference>
<evidence type="ECO:0000256" key="7">
    <source>
        <dbReference type="SAM" id="MobiDB-lite"/>
    </source>
</evidence>
<feature type="domain" description="Cas12f1-like TNB" evidence="9">
    <location>
        <begin position="299"/>
        <end position="366"/>
    </location>
</feature>
<evidence type="ECO:0000256" key="5">
    <source>
        <dbReference type="ARBA" id="ARBA00023125"/>
    </source>
</evidence>
<dbReference type="InterPro" id="IPR021027">
    <property type="entry name" value="Transposase_put_HTH"/>
</dbReference>
<accession>A0A0U3E9F4</accession>
<reference evidence="11 12" key="1">
    <citation type="submission" date="2015-04" db="EMBL/GenBank/DDBJ databases">
        <title>The complete genome sequence of the rumen methanogen Methanobrevibacter millerae SM9.</title>
        <authorList>
            <person name="Leahy S.C."/>
            <person name="Kelly W.J."/>
            <person name="Pacheco D.M."/>
            <person name="Li D."/>
            <person name="Altermann E."/>
            <person name="Attwood G.T."/>
        </authorList>
    </citation>
    <scope>NUCLEOTIDE SEQUENCE [LARGE SCALE GENOMIC DNA]</scope>
    <source>
        <strain evidence="11 12">SM9</strain>
    </source>
</reference>
<protein>
    <submittedName>
        <fullName evidence="11">Transposase</fullName>
    </submittedName>
</protein>
<evidence type="ECO:0000259" key="8">
    <source>
        <dbReference type="Pfam" id="PF01385"/>
    </source>
</evidence>
<dbReference type="KEGG" id="mmil:sm9_1168"/>
<dbReference type="Pfam" id="PF07282">
    <property type="entry name" value="Cas12f1-like_TNB"/>
    <property type="match status" value="1"/>
</dbReference>
<gene>
    <name evidence="11" type="ORF">sm9_1168</name>
</gene>
<feature type="domain" description="Transposase putative helix-turn-helix" evidence="10">
    <location>
        <begin position="6"/>
        <end position="44"/>
    </location>
</feature>
<keyword evidence="5" id="KW-0238">DNA-binding</keyword>
<dbReference type="GO" id="GO:0003677">
    <property type="term" value="F:DNA binding"/>
    <property type="evidence" value="ECO:0007669"/>
    <property type="project" value="UniProtKB-KW"/>
</dbReference>